<evidence type="ECO:0000256" key="1">
    <source>
        <dbReference type="SAM" id="Phobius"/>
    </source>
</evidence>
<sequence>MRDGRRWFGWLNLVPWTIYLAISLAFGAGYGMSGSGVLLLFVTIALAMYLVSSGLRALALRRGWLQRDGWALSGRLLASVMIGALAVQAVVALVMVPAVALHWVAMPGGRLDYRPAAVLVYWFNAAIVLGLWTAGWAGARVLERARHSEIARLRAEAERNALERDALRARLNPHFVFNALNNLRALINEDTGRAREMVTRLSNTLRHALEQNDRERVRLGEELAVVDDYLAIEAVHYEQRLRVNRHIAPAALDARLPPMALQLLVENAIRHGIAVTPGGGELELHAHCVDGMLRLDVSNPGRLGTGNGGHGVGLAYLRAHLGRDGRFELTEHEGRVRARLEIAQ</sequence>
<feature type="transmembrane region" description="Helical" evidence="1">
    <location>
        <begin position="76"/>
        <end position="100"/>
    </location>
</feature>
<organism evidence="3 4">
    <name type="scientific">Frateuria flava</name>
    <dbReference type="NCBI Taxonomy" id="2821489"/>
    <lineage>
        <taxon>Bacteria</taxon>
        <taxon>Pseudomonadati</taxon>
        <taxon>Pseudomonadota</taxon>
        <taxon>Gammaproteobacteria</taxon>
        <taxon>Lysobacterales</taxon>
        <taxon>Rhodanobacteraceae</taxon>
        <taxon>Frateuria</taxon>
    </lineage>
</organism>
<dbReference type="PANTHER" id="PTHR34220">
    <property type="entry name" value="SENSOR HISTIDINE KINASE YPDA"/>
    <property type="match status" value="1"/>
</dbReference>
<dbReference type="EMBL" id="JAGJRS010000013">
    <property type="protein sequence ID" value="MBP1473791.1"/>
    <property type="molecule type" value="Genomic_DNA"/>
</dbReference>
<evidence type="ECO:0000313" key="4">
    <source>
        <dbReference type="Proteomes" id="UP000823790"/>
    </source>
</evidence>
<dbReference type="InterPro" id="IPR010559">
    <property type="entry name" value="Sig_transdc_His_kin_internal"/>
</dbReference>
<dbReference type="InterPro" id="IPR036890">
    <property type="entry name" value="HATPase_C_sf"/>
</dbReference>
<keyword evidence="4" id="KW-1185">Reference proteome</keyword>
<dbReference type="RefSeq" id="WP_209617207.1">
    <property type="nucleotide sequence ID" value="NZ_JAGJRS010000013.1"/>
</dbReference>
<feature type="transmembrane region" description="Helical" evidence="1">
    <location>
        <begin position="7"/>
        <end position="30"/>
    </location>
</feature>
<feature type="transmembrane region" description="Helical" evidence="1">
    <location>
        <begin position="36"/>
        <end position="55"/>
    </location>
</feature>
<keyword evidence="3" id="KW-0418">Kinase</keyword>
<gene>
    <name evidence="3" type="ORF">J7I44_05735</name>
</gene>
<dbReference type="PANTHER" id="PTHR34220:SF7">
    <property type="entry name" value="SENSOR HISTIDINE KINASE YPDA"/>
    <property type="match status" value="1"/>
</dbReference>
<comment type="caution">
    <text evidence="3">The sequence shown here is derived from an EMBL/GenBank/DDBJ whole genome shotgun (WGS) entry which is preliminary data.</text>
</comment>
<dbReference type="SUPFAM" id="SSF55874">
    <property type="entry name" value="ATPase domain of HSP90 chaperone/DNA topoisomerase II/histidine kinase"/>
    <property type="match status" value="1"/>
</dbReference>
<keyword evidence="1" id="KW-0472">Membrane</keyword>
<keyword evidence="1" id="KW-0812">Transmembrane</keyword>
<keyword evidence="1" id="KW-1133">Transmembrane helix</keyword>
<dbReference type="Pfam" id="PF06580">
    <property type="entry name" value="His_kinase"/>
    <property type="match status" value="1"/>
</dbReference>
<dbReference type="InterPro" id="IPR050640">
    <property type="entry name" value="Bact_2-comp_sensor_kinase"/>
</dbReference>
<evidence type="ECO:0000313" key="3">
    <source>
        <dbReference type="EMBL" id="MBP1473791.1"/>
    </source>
</evidence>
<protein>
    <submittedName>
        <fullName evidence="3">Histidine kinase</fullName>
    </submittedName>
</protein>
<proteinExistence type="predicted"/>
<dbReference type="Proteomes" id="UP000823790">
    <property type="component" value="Unassembled WGS sequence"/>
</dbReference>
<feature type="domain" description="Signal transduction histidine kinase internal region" evidence="2">
    <location>
        <begin position="163"/>
        <end position="241"/>
    </location>
</feature>
<feature type="transmembrane region" description="Helical" evidence="1">
    <location>
        <begin position="120"/>
        <end position="142"/>
    </location>
</feature>
<reference evidence="3 4" key="1">
    <citation type="submission" date="2021-04" db="EMBL/GenBank/DDBJ databases">
        <authorList>
            <person name="Huq M.A."/>
        </authorList>
    </citation>
    <scope>NUCLEOTIDE SEQUENCE [LARGE SCALE GENOMIC DNA]</scope>
    <source>
        <strain evidence="3 4">MAH-13</strain>
    </source>
</reference>
<name>A0ABS4DL77_9GAMM</name>
<evidence type="ECO:0000259" key="2">
    <source>
        <dbReference type="Pfam" id="PF06580"/>
    </source>
</evidence>
<dbReference type="Gene3D" id="3.30.565.10">
    <property type="entry name" value="Histidine kinase-like ATPase, C-terminal domain"/>
    <property type="match status" value="1"/>
</dbReference>
<keyword evidence="3" id="KW-0808">Transferase</keyword>
<accession>A0ABS4DL77</accession>
<dbReference type="GO" id="GO:0016301">
    <property type="term" value="F:kinase activity"/>
    <property type="evidence" value="ECO:0007669"/>
    <property type="project" value="UniProtKB-KW"/>
</dbReference>